<evidence type="ECO:0000313" key="3">
    <source>
        <dbReference type="Proteomes" id="UP000218334"/>
    </source>
</evidence>
<feature type="transmembrane region" description="Helical" evidence="1">
    <location>
        <begin position="110"/>
        <end position="137"/>
    </location>
</feature>
<keyword evidence="1" id="KW-0472">Membrane</keyword>
<keyword evidence="1" id="KW-0812">Transmembrane</keyword>
<feature type="transmembrane region" description="Helical" evidence="1">
    <location>
        <begin position="9"/>
        <end position="32"/>
    </location>
</feature>
<accession>A0A2H3BTC4</accession>
<dbReference type="PROSITE" id="PS51257">
    <property type="entry name" value="PROKAR_LIPOPROTEIN"/>
    <property type="match status" value="1"/>
</dbReference>
<organism evidence="2 3">
    <name type="scientific">Armillaria solidipes</name>
    <dbReference type="NCBI Taxonomy" id="1076256"/>
    <lineage>
        <taxon>Eukaryota</taxon>
        <taxon>Fungi</taxon>
        <taxon>Dikarya</taxon>
        <taxon>Basidiomycota</taxon>
        <taxon>Agaricomycotina</taxon>
        <taxon>Agaricomycetes</taxon>
        <taxon>Agaricomycetidae</taxon>
        <taxon>Agaricales</taxon>
        <taxon>Marasmiineae</taxon>
        <taxon>Physalacriaceae</taxon>
        <taxon>Armillaria</taxon>
    </lineage>
</organism>
<evidence type="ECO:0000313" key="2">
    <source>
        <dbReference type="EMBL" id="PBK74131.1"/>
    </source>
</evidence>
<dbReference type="AlphaFoldDB" id="A0A2H3BTC4"/>
<evidence type="ECO:0000256" key="1">
    <source>
        <dbReference type="SAM" id="Phobius"/>
    </source>
</evidence>
<proteinExistence type="predicted"/>
<keyword evidence="1" id="KW-1133">Transmembrane helix</keyword>
<dbReference type="EMBL" id="KZ293419">
    <property type="protein sequence ID" value="PBK74131.1"/>
    <property type="molecule type" value="Genomic_DNA"/>
</dbReference>
<name>A0A2H3BTC4_9AGAR</name>
<reference evidence="3" key="1">
    <citation type="journal article" date="2017" name="Nat. Ecol. Evol.">
        <title>Genome expansion and lineage-specific genetic innovations in the forest pathogenic fungi Armillaria.</title>
        <authorList>
            <person name="Sipos G."/>
            <person name="Prasanna A.N."/>
            <person name="Walter M.C."/>
            <person name="O'Connor E."/>
            <person name="Balint B."/>
            <person name="Krizsan K."/>
            <person name="Kiss B."/>
            <person name="Hess J."/>
            <person name="Varga T."/>
            <person name="Slot J."/>
            <person name="Riley R."/>
            <person name="Boka B."/>
            <person name="Rigling D."/>
            <person name="Barry K."/>
            <person name="Lee J."/>
            <person name="Mihaltcheva S."/>
            <person name="LaButti K."/>
            <person name="Lipzen A."/>
            <person name="Waldron R."/>
            <person name="Moloney N.M."/>
            <person name="Sperisen C."/>
            <person name="Kredics L."/>
            <person name="Vagvoelgyi C."/>
            <person name="Patrignani A."/>
            <person name="Fitzpatrick D."/>
            <person name="Nagy I."/>
            <person name="Doyle S."/>
            <person name="Anderson J.B."/>
            <person name="Grigoriev I.V."/>
            <person name="Gueldener U."/>
            <person name="Muensterkoetter M."/>
            <person name="Nagy L.G."/>
        </authorList>
    </citation>
    <scope>NUCLEOTIDE SEQUENCE [LARGE SCALE GENOMIC DNA]</scope>
    <source>
        <strain evidence="3">28-4</strain>
    </source>
</reference>
<protein>
    <submittedName>
        <fullName evidence="2">Uncharacterized protein</fullName>
    </submittedName>
</protein>
<sequence>MRFSTFRRLLLGVMSLIACACIGLSVVVQNAFDHRSGVVLIVSVEAITLLQTFASAHHQFLFRKSHAVALDFAAVVLLLPFSMILSLFILDVELGSKNEVLLRALLALQILIIANTAMIAGYALCLGFIAIMTACFFDPGVWQRDVDSTPSPFPMRYVLYRLSLFLFPCFSSGESIAQPTSEADSGHSPEICLPGCNCGPKPSMMMQTTSNEIEHLANIAPSSQDQNSGKSTISLSRSLVRLPDEVERRTSIAIHFEV</sequence>
<keyword evidence="3" id="KW-1185">Reference proteome</keyword>
<feature type="transmembrane region" description="Helical" evidence="1">
    <location>
        <begin position="38"/>
        <end position="56"/>
    </location>
</feature>
<dbReference type="Proteomes" id="UP000218334">
    <property type="component" value="Unassembled WGS sequence"/>
</dbReference>
<feature type="transmembrane region" description="Helical" evidence="1">
    <location>
        <begin position="68"/>
        <end position="90"/>
    </location>
</feature>
<gene>
    <name evidence="2" type="ORF">ARMSODRAFT_1081108</name>
</gene>